<sequence length="159" mass="18228">MNLKVMSLFKNKLLFLSLFIFIQLSCSDDENEACTDKIIETTSLENEYGCINTKFGMEINLTDDFMVITNQEDFERLVTGDCQPDIDFSTYDLIIGKKQLTTGNDSIDYQLIENCETNTYILEVTFKQNNTLIAPNLTYHRLIPKLPQTADVIVDITEN</sequence>
<evidence type="ECO:0000313" key="2">
    <source>
        <dbReference type="EMBL" id="SDG81603.1"/>
    </source>
</evidence>
<evidence type="ECO:0000256" key="1">
    <source>
        <dbReference type="SAM" id="SignalP"/>
    </source>
</evidence>
<proteinExistence type="predicted"/>
<reference evidence="2 3" key="1">
    <citation type="submission" date="2016-10" db="EMBL/GenBank/DDBJ databases">
        <authorList>
            <person name="de Groot N.N."/>
        </authorList>
    </citation>
    <scope>NUCLEOTIDE SEQUENCE [LARGE SCALE GENOMIC DNA]</scope>
    <source>
        <strain evidence="2 3">DSM 19803</strain>
    </source>
</reference>
<gene>
    <name evidence="2" type="ORF">SAMN04488027_1089</name>
</gene>
<organism evidence="2 3">
    <name type="scientific">Psychroflexus sediminis</name>
    <dbReference type="NCBI Taxonomy" id="470826"/>
    <lineage>
        <taxon>Bacteria</taxon>
        <taxon>Pseudomonadati</taxon>
        <taxon>Bacteroidota</taxon>
        <taxon>Flavobacteriia</taxon>
        <taxon>Flavobacteriales</taxon>
        <taxon>Flavobacteriaceae</taxon>
        <taxon>Psychroflexus</taxon>
    </lineage>
</organism>
<dbReference type="AlphaFoldDB" id="A0A1G7XBW5"/>
<evidence type="ECO:0008006" key="4">
    <source>
        <dbReference type="Google" id="ProtNLM"/>
    </source>
</evidence>
<feature type="chain" id="PRO_5011683855" description="Lipocalin-like domain-containing protein" evidence="1">
    <location>
        <begin position="28"/>
        <end position="159"/>
    </location>
</feature>
<accession>A0A1G7XBW5</accession>
<evidence type="ECO:0000313" key="3">
    <source>
        <dbReference type="Proteomes" id="UP000199296"/>
    </source>
</evidence>
<dbReference type="EMBL" id="FNCW01000008">
    <property type="protein sequence ID" value="SDG81603.1"/>
    <property type="molecule type" value="Genomic_DNA"/>
</dbReference>
<protein>
    <recommendedName>
        <fullName evidence="4">Lipocalin-like domain-containing protein</fullName>
    </recommendedName>
</protein>
<keyword evidence="1" id="KW-0732">Signal</keyword>
<keyword evidence="3" id="KW-1185">Reference proteome</keyword>
<name>A0A1G7XBW5_9FLAO</name>
<dbReference type="Proteomes" id="UP000199296">
    <property type="component" value="Unassembled WGS sequence"/>
</dbReference>
<feature type="signal peptide" evidence="1">
    <location>
        <begin position="1"/>
        <end position="27"/>
    </location>
</feature>